<organism evidence="3">
    <name type="scientific">Dendroctonus ponderosae</name>
    <name type="common">Mountain pine beetle</name>
    <dbReference type="NCBI Taxonomy" id="77166"/>
    <lineage>
        <taxon>Eukaryota</taxon>
        <taxon>Metazoa</taxon>
        <taxon>Ecdysozoa</taxon>
        <taxon>Arthropoda</taxon>
        <taxon>Hexapoda</taxon>
        <taxon>Insecta</taxon>
        <taxon>Pterygota</taxon>
        <taxon>Neoptera</taxon>
        <taxon>Endopterygota</taxon>
        <taxon>Coleoptera</taxon>
        <taxon>Polyphaga</taxon>
        <taxon>Cucujiformia</taxon>
        <taxon>Curculionidae</taxon>
        <taxon>Scolytinae</taxon>
        <taxon>Dendroctonus</taxon>
    </lineage>
</organism>
<name>J3JXE6_DENPD</name>
<feature type="region of interest" description="Disordered" evidence="1">
    <location>
        <begin position="32"/>
        <end position="54"/>
    </location>
</feature>
<feature type="compositionally biased region" description="Polar residues" evidence="1">
    <location>
        <begin position="39"/>
        <end position="54"/>
    </location>
</feature>
<proteinExistence type="evidence at transcript level"/>
<dbReference type="AlphaFoldDB" id="J3JXE6"/>
<protein>
    <submittedName>
        <fullName evidence="3">Uncharacterized protein</fullName>
    </submittedName>
</protein>
<dbReference type="EMBL" id="BT127915">
    <property type="protein sequence ID" value="AEE62877.1"/>
    <property type="molecule type" value="mRNA"/>
</dbReference>
<sequence>MESRSTMIQVRLLSASTCPAIVTIPSIVIPTDTRPGPFSHTTTDLWTDTGLPTT</sequence>
<evidence type="ECO:0000256" key="1">
    <source>
        <dbReference type="SAM" id="MobiDB-lite"/>
    </source>
</evidence>
<keyword evidence="2" id="KW-1133">Transmembrane helix</keyword>
<evidence type="ECO:0000256" key="2">
    <source>
        <dbReference type="SAM" id="Phobius"/>
    </source>
</evidence>
<feature type="transmembrane region" description="Helical" evidence="2">
    <location>
        <begin position="12"/>
        <end position="29"/>
    </location>
</feature>
<keyword evidence="2" id="KW-0812">Transmembrane</keyword>
<keyword evidence="2" id="KW-0472">Membrane</keyword>
<reference evidence="3" key="1">
    <citation type="journal article" date="2012" name="Insect Biochem. Mol. Biol.">
        <title>Transcriptome and full-length cDNA resources for the mountain pine beetle, Dendroctonus ponderosae Hopkins, a major insect pest of pine forests.</title>
        <authorList>
            <person name="Keeling C.I."/>
            <person name="Henderson H."/>
            <person name="Li M."/>
            <person name="Yuen M."/>
            <person name="Clark E.L."/>
            <person name="Fraser J.D."/>
            <person name="Huber D.P."/>
            <person name="Liao N.Y."/>
            <person name="Roderick Docking T."/>
            <person name="Birol I."/>
            <person name="Chan S.K."/>
            <person name="Taylor G.A."/>
            <person name="Palmquist D."/>
            <person name="Jones S.J."/>
            <person name="Bohlmann J."/>
        </authorList>
    </citation>
    <scope>NUCLEOTIDE SEQUENCE</scope>
    <source>
        <tissue evidence="3">Heads</tissue>
    </source>
</reference>
<accession>J3JXE6</accession>
<evidence type="ECO:0000313" key="3">
    <source>
        <dbReference type="EMBL" id="AEE62877.1"/>
    </source>
</evidence>